<feature type="domain" description="Integrase catalytic" evidence="1">
    <location>
        <begin position="224"/>
        <end position="428"/>
    </location>
</feature>
<dbReference type="Proteomes" id="UP001059607">
    <property type="component" value="Chromosome"/>
</dbReference>
<sequence length="608" mass="70259">MEKIISREKVLYQGRICEYARSVSVDKVQIYDITNRKYEVVEVAELQSISQDSIIPDINKKEINRDEEELSAEMDEAKRRFDVIRQCMAEGGTLKEIVVKVKTRLELSQPYCYRLVGNYDVNAGPGSLMRFKRGQKRGARRLSQVIESIILDCIKTEWKGPGADRKKVHKAVKEMCHAAHLPTPCVNTVAKRINREKSARELTRLKSGRKAADDKYAARSKQIKLKVPLEFWQMDHTVVDCIIVDEKNRKPLCRPWVTLIIDVFTRVVMGYYLSIHAPNSLNVAMAIMHAVMPKRDWLKSLGVDDIAYPYYGKPHAIGMDNAKEFKSKSYRYAANKHRIDLHWRPPRTPHWGGHIERLNGVLQMGYVKYLPGATLSNVVLRGDYDSEKEAAMTFSEFNVWFARSLNIYHLEEHRMLGMSPHEKWLEYYTEATGVLSHPPLLSDAFEFFIDFLPEVPRTISHSGLVLNKIWYWSDDFKPLVGNKESYVVKYNPLSLRQVWVRDGEGRYMQAPYSDVGLPDITLQELRLIREKGKPPPKSEAEIFEKIRANRELVNSAVNATKRLRKVVETSRLPTGMPIEQMLEKQKHTKHPNECLNYSAPVIPYQPEE</sequence>
<protein>
    <submittedName>
        <fullName evidence="2">DDE-type integrase/transposase/recombinase</fullName>
    </submittedName>
</protein>
<dbReference type="InterPro" id="IPR001584">
    <property type="entry name" value="Integrase_cat-core"/>
</dbReference>
<dbReference type="EMBL" id="CP101125">
    <property type="protein sequence ID" value="UTO16778.1"/>
    <property type="molecule type" value="Genomic_DNA"/>
</dbReference>
<evidence type="ECO:0000259" key="1">
    <source>
        <dbReference type="PROSITE" id="PS50994"/>
    </source>
</evidence>
<dbReference type="SUPFAM" id="SSF53098">
    <property type="entry name" value="Ribonuclease H-like"/>
    <property type="match status" value="1"/>
</dbReference>
<accession>A0ABY5ENI9</accession>
<dbReference type="InterPro" id="IPR036397">
    <property type="entry name" value="RNaseH_sf"/>
</dbReference>
<proteinExistence type="predicted"/>
<dbReference type="RefSeq" id="WP_054614659.1">
    <property type="nucleotide sequence ID" value="NZ_CP101125.1"/>
</dbReference>
<evidence type="ECO:0000313" key="2">
    <source>
        <dbReference type="EMBL" id="UTO16778.1"/>
    </source>
</evidence>
<name>A0ABY5ENI9_9PSED</name>
<dbReference type="Gene3D" id="3.30.420.10">
    <property type="entry name" value="Ribonuclease H-like superfamily/Ribonuclease H"/>
    <property type="match status" value="1"/>
</dbReference>
<evidence type="ECO:0000313" key="3">
    <source>
        <dbReference type="Proteomes" id="UP001059607"/>
    </source>
</evidence>
<dbReference type="InterPro" id="IPR015378">
    <property type="entry name" value="Transposase-like_Mu_C"/>
</dbReference>
<keyword evidence="3" id="KW-1185">Reference proteome</keyword>
<gene>
    <name evidence="2" type="ORF">NK667_10645</name>
</gene>
<dbReference type="Pfam" id="PF09299">
    <property type="entry name" value="Mu-transpos_C"/>
    <property type="match status" value="1"/>
</dbReference>
<dbReference type="PROSITE" id="PS50994">
    <property type="entry name" value="INTEGRASE"/>
    <property type="match status" value="1"/>
</dbReference>
<reference evidence="2" key="1">
    <citation type="submission" date="2022-07" db="EMBL/GenBank/DDBJ databases">
        <title>Pseudomonas nunamit sp. nov. an antifungal species isolated from Greenland.</title>
        <authorList>
            <person name="Ntana F."/>
            <person name="Hennessy R.C."/>
            <person name="Zervas A."/>
            <person name="Stougaard P."/>
        </authorList>
    </citation>
    <scope>NUCLEOTIDE SEQUENCE</scope>
    <source>
        <strain evidence="2">In5</strain>
    </source>
</reference>
<organism evidence="2 3">
    <name type="scientific">Pseudomonas nunensis</name>
    <dbReference type="NCBI Taxonomy" id="2961896"/>
    <lineage>
        <taxon>Bacteria</taxon>
        <taxon>Pseudomonadati</taxon>
        <taxon>Pseudomonadota</taxon>
        <taxon>Gammaproteobacteria</taxon>
        <taxon>Pseudomonadales</taxon>
        <taxon>Pseudomonadaceae</taxon>
        <taxon>Pseudomonas</taxon>
    </lineage>
</organism>
<dbReference type="InterPro" id="IPR012337">
    <property type="entry name" value="RNaseH-like_sf"/>
</dbReference>